<feature type="domain" description="Peptidase S1" evidence="5">
    <location>
        <begin position="41"/>
        <end position="279"/>
    </location>
</feature>
<name>A0A1I7Y637_9BILA</name>
<dbReference type="SUPFAM" id="SSF50494">
    <property type="entry name" value="Trypsin-like serine proteases"/>
    <property type="match status" value="1"/>
</dbReference>
<dbReference type="InterPro" id="IPR001314">
    <property type="entry name" value="Peptidase_S1A"/>
</dbReference>
<dbReference type="InterPro" id="IPR009003">
    <property type="entry name" value="Peptidase_S1_PA"/>
</dbReference>
<keyword evidence="4" id="KW-0732">Signal</keyword>
<dbReference type="AlphaFoldDB" id="A0A1I7Y637"/>
<dbReference type="CDD" id="cd00190">
    <property type="entry name" value="Tryp_SPc"/>
    <property type="match status" value="1"/>
</dbReference>
<dbReference type="InterPro" id="IPR018114">
    <property type="entry name" value="TRYPSIN_HIS"/>
</dbReference>
<accession>A0A1I7Y637</accession>
<dbReference type="SMART" id="SM00020">
    <property type="entry name" value="Tryp_SPc"/>
    <property type="match status" value="1"/>
</dbReference>
<feature type="signal peptide" evidence="4">
    <location>
        <begin position="1"/>
        <end position="17"/>
    </location>
</feature>
<comment type="similarity">
    <text evidence="2">Belongs to the peptidase S1 family. CLIP subfamily.</text>
</comment>
<evidence type="ECO:0000313" key="7">
    <source>
        <dbReference type="WBParaSite" id="L893_g13000.t1"/>
    </source>
</evidence>
<evidence type="ECO:0000256" key="1">
    <source>
        <dbReference type="ARBA" id="ARBA00023157"/>
    </source>
</evidence>
<evidence type="ECO:0000256" key="3">
    <source>
        <dbReference type="RuleBase" id="RU363034"/>
    </source>
</evidence>
<evidence type="ECO:0000256" key="4">
    <source>
        <dbReference type="SAM" id="SignalP"/>
    </source>
</evidence>
<dbReference type="PROSITE" id="PS00134">
    <property type="entry name" value="TRYPSIN_HIS"/>
    <property type="match status" value="1"/>
</dbReference>
<reference evidence="7" key="1">
    <citation type="submission" date="2016-11" db="UniProtKB">
        <authorList>
            <consortium name="WormBaseParasite"/>
        </authorList>
    </citation>
    <scope>IDENTIFICATION</scope>
</reference>
<dbReference type="InterPro" id="IPR001254">
    <property type="entry name" value="Trypsin_dom"/>
</dbReference>
<keyword evidence="3" id="KW-0645">Protease</keyword>
<sequence length="285" mass="31601">MLHIPLLLFASLVPAAAQLHSGSSAPASAYSALSDDRSWKIFGGVPAREAQFPFMVFIYYQKTTGKKDVHMCGGTLLNERFVLTAAHCTDAFGSGRVMVGSTTLDGPGQWSSIRRFMSHTGFPENPYLYHDIAIFEIDPVQLNYYVQPVRIVKRDAALLRKRKTTVIGFGTYNFTNMAPITSSYLRVTNVILFSHWECVEKKGEYISRSQLCAGDRYKGTGPGDSGGPLLVSTRDGLVQIGITSHGSSDIDEMMTKQHENPDVYVRVSKYCLWIAHKTEGEVNCQ</sequence>
<dbReference type="Pfam" id="PF00089">
    <property type="entry name" value="Trypsin"/>
    <property type="match status" value="1"/>
</dbReference>
<organism evidence="6 7">
    <name type="scientific">Steinernema glaseri</name>
    <dbReference type="NCBI Taxonomy" id="37863"/>
    <lineage>
        <taxon>Eukaryota</taxon>
        <taxon>Metazoa</taxon>
        <taxon>Ecdysozoa</taxon>
        <taxon>Nematoda</taxon>
        <taxon>Chromadorea</taxon>
        <taxon>Rhabditida</taxon>
        <taxon>Tylenchina</taxon>
        <taxon>Panagrolaimomorpha</taxon>
        <taxon>Strongyloidoidea</taxon>
        <taxon>Steinernematidae</taxon>
        <taxon>Steinernema</taxon>
    </lineage>
</organism>
<dbReference type="InterPro" id="IPR043504">
    <property type="entry name" value="Peptidase_S1_PA_chymotrypsin"/>
</dbReference>
<dbReference type="PANTHER" id="PTHR24256">
    <property type="entry name" value="TRYPTASE-RELATED"/>
    <property type="match status" value="1"/>
</dbReference>
<keyword evidence="6" id="KW-1185">Reference proteome</keyword>
<dbReference type="PRINTS" id="PR00722">
    <property type="entry name" value="CHYMOTRYPSIN"/>
</dbReference>
<keyword evidence="1" id="KW-1015">Disulfide bond</keyword>
<dbReference type="InterPro" id="IPR051487">
    <property type="entry name" value="Ser/Thr_Proteases_Immune/Dev"/>
</dbReference>
<dbReference type="Gene3D" id="2.40.10.10">
    <property type="entry name" value="Trypsin-like serine proteases"/>
    <property type="match status" value="1"/>
</dbReference>
<keyword evidence="3" id="KW-0378">Hydrolase</keyword>
<dbReference type="PROSITE" id="PS50240">
    <property type="entry name" value="TRYPSIN_DOM"/>
    <property type="match status" value="1"/>
</dbReference>
<evidence type="ECO:0000313" key="6">
    <source>
        <dbReference type="Proteomes" id="UP000095287"/>
    </source>
</evidence>
<dbReference type="InterPro" id="IPR033116">
    <property type="entry name" value="TRYPSIN_SER"/>
</dbReference>
<keyword evidence="3" id="KW-0720">Serine protease</keyword>
<evidence type="ECO:0000256" key="2">
    <source>
        <dbReference type="ARBA" id="ARBA00024195"/>
    </source>
</evidence>
<dbReference type="GO" id="GO:0006508">
    <property type="term" value="P:proteolysis"/>
    <property type="evidence" value="ECO:0007669"/>
    <property type="project" value="UniProtKB-KW"/>
</dbReference>
<protein>
    <submittedName>
        <fullName evidence="7">Peptidase S1 domain-containing protein</fullName>
    </submittedName>
</protein>
<dbReference type="WBParaSite" id="L893_g13000.t1">
    <property type="protein sequence ID" value="L893_g13000.t1"/>
    <property type="gene ID" value="L893_g13000"/>
</dbReference>
<evidence type="ECO:0000259" key="5">
    <source>
        <dbReference type="PROSITE" id="PS50240"/>
    </source>
</evidence>
<feature type="chain" id="PRO_5009311743" evidence="4">
    <location>
        <begin position="18"/>
        <end position="285"/>
    </location>
</feature>
<dbReference type="Proteomes" id="UP000095287">
    <property type="component" value="Unplaced"/>
</dbReference>
<dbReference type="GO" id="GO:0004252">
    <property type="term" value="F:serine-type endopeptidase activity"/>
    <property type="evidence" value="ECO:0007669"/>
    <property type="project" value="InterPro"/>
</dbReference>
<dbReference type="PROSITE" id="PS00135">
    <property type="entry name" value="TRYPSIN_SER"/>
    <property type="match status" value="1"/>
</dbReference>
<proteinExistence type="inferred from homology"/>